<sequence length="362" mass="41430">MAPLNPDAPFYFPYYYSYYSSSPPYPYAPPALPFHFYFPPYGAATTTTAAAAAAFFYAFSSLPAHVDPNQCYYEAPIYTLQSQVRTKQWVALPGFEGMQEGVQLPIIEDYEQKKMSDQEKGKKGGFWYSNPPDQGLLMKGDNNNTRDLVGLKRVWIPKLRWQNRMLALPVAEDVFQFKDEVEDEDHRTTIMMKNLPNKLMKNKLLEMLDEHCSKENQKFKEEAGVLEAGVLGDIIRSEFDFLYLPMDFESGSNLGYAFVNFTSAAAARRLHYAYHNKAWSAILFGSHKICEVTYARIQGLPALQRRFRNSIFICDSDEYLPVFFIPSRNGGEYPSEQRYIGKRIAKPCASGDRIDTANHYLA</sequence>
<organism evidence="2 3">
    <name type="scientific">Dioscorea zingiberensis</name>
    <dbReference type="NCBI Taxonomy" id="325984"/>
    <lineage>
        <taxon>Eukaryota</taxon>
        <taxon>Viridiplantae</taxon>
        <taxon>Streptophyta</taxon>
        <taxon>Embryophyta</taxon>
        <taxon>Tracheophyta</taxon>
        <taxon>Spermatophyta</taxon>
        <taxon>Magnoliopsida</taxon>
        <taxon>Liliopsida</taxon>
        <taxon>Dioscoreales</taxon>
        <taxon>Dioscoreaceae</taxon>
        <taxon>Dioscorea</taxon>
    </lineage>
</organism>
<comment type="caution">
    <text evidence="2">The sequence shown here is derived from an EMBL/GenBank/DDBJ whole genome shotgun (WGS) entry which is preliminary data.</text>
</comment>
<dbReference type="GO" id="GO:0003676">
    <property type="term" value="F:nucleic acid binding"/>
    <property type="evidence" value="ECO:0007669"/>
    <property type="project" value="InterPro"/>
</dbReference>
<reference evidence="2" key="1">
    <citation type="submission" date="2021-03" db="EMBL/GenBank/DDBJ databases">
        <authorList>
            <person name="Li Z."/>
            <person name="Yang C."/>
        </authorList>
    </citation>
    <scope>NUCLEOTIDE SEQUENCE</scope>
    <source>
        <strain evidence="2">Dzin_1.0</strain>
        <tissue evidence="2">Leaf</tissue>
    </source>
</reference>
<dbReference type="EMBL" id="JAGGNH010000010">
    <property type="protein sequence ID" value="KAJ0962195.1"/>
    <property type="molecule type" value="Genomic_DNA"/>
</dbReference>
<gene>
    <name evidence="2" type="ORF">J5N97_030023</name>
</gene>
<dbReference type="Pfam" id="PF04059">
    <property type="entry name" value="RRM_2"/>
    <property type="match status" value="1"/>
</dbReference>
<name>A0A9D5BWX0_9LILI</name>
<accession>A0A9D5BWX0</accession>
<dbReference type="InterPro" id="IPR007201">
    <property type="entry name" value="Mei2-like_Rrm_C"/>
</dbReference>
<dbReference type="InterPro" id="IPR035979">
    <property type="entry name" value="RBD_domain_sf"/>
</dbReference>
<evidence type="ECO:0000313" key="2">
    <source>
        <dbReference type="EMBL" id="KAJ0962195.1"/>
    </source>
</evidence>
<proteinExistence type="predicted"/>
<dbReference type="SUPFAM" id="SSF54928">
    <property type="entry name" value="RNA-binding domain, RBD"/>
    <property type="match status" value="1"/>
</dbReference>
<feature type="domain" description="Mei2-like C-terminal RNA recognition motif" evidence="1">
    <location>
        <begin position="236"/>
        <end position="308"/>
    </location>
</feature>
<protein>
    <recommendedName>
        <fullName evidence="1">Mei2-like C-terminal RNA recognition motif domain-containing protein</fullName>
    </recommendedName>
</protein>
<dbReference type="AlphaFoldDB" id="A0A9D5BWX0"/>
<evidence type="ECO:0000259" key="1">
    <source>
        <dbReference type="Pfam" id="PF04059"/>
    </source>
</evidence>
<keyword evidence="3" id="KW-1185">Reference proteome</keyword>
<evidence type="ECO:0000313" key="3">
    <source>
        <dbReference type="Proteomes" id="UP001085076"/>
    </source>
</evidence>
<dbReference type="Proteomes" id="UP001085076">
    <property type="component" value="Miscellaneous, Linkage group lg10"/>
</dbReference>
<dbReference type="Gene3D" id="3.30.70.330">
    <property type="match status" value="1"/>
</dbReference>
<reference evidence="2" key="2">
    <citation type="journal article" date="2022" name="Hortic Res">
        <title>The genome of Dioscorea zingiberensis sheds light on the biosynthesis, origin and evolution of the medicinally important diosgenin saponins.</title>
        <authorList>
            <person name="Li Y."/>
            <person name="Tan C."/>
            <person name="Li Z."/>
            <person name="Guo J."/>
            <person name="Li S."/>
            <person name="Chen X."/>
            <person name="Wang C."/>
            <person name="Dai X."/>
            <person name="Yang H."/>
            <person name="Song W."/>
            <person name="Hou L."/>
            <person name="Xu J."/>
            <person name="Tong Z."/>
            <person name="Xu A."/>
            <person name="Yuan X."/>
            <person name="Wang W."/>
            <person name="Yang Q."/>
            <person name="Chen L."/>
            <person name="Sun Z."/>
            <person name="Wang K."/>
            <person name="Pan B."/>
            <person name="Chen J."/>
            <person name="Bao Y."/>
            <person name="Liu F."/>
            <person name="Qi X."/>
            <person name="Gang D.R."/>
            <person name="Wen J."/>
            <person name="Li J."/>
        </authorList>
    </citation>
    <scope>NUCLEOTIDE SEQUENCE</scope>
    <source>
        <strain evidence="2">Dzin_1.0</strain>
    </source>
</reference>
<dbReference type="OrthoDB" id="417481at2759"/>
<dbReference type="InterPro" id="IPR012677">
    <property type="entry name" value="Nucleotide-bd_a/b_plait_sf"/>
</dbReference>